<sequence length="127" mass="13607">MATIAYMDIPGWSLARRHHQREQGNVMNRNRRLALAGVATWVAMGAASAHEGYAQLAFIGAVVQEACNPGAPVGAPGRVRSCGSGSSRAVYTENTATAQDATGVAMLDYFVDRHDGGHKYVVTRQYL</sequence>
<gene>
    <name evidence="1" type="ORF">Y882_07120</name>
</gene>
<comment type="caution">
    <text evidence="1">The sequence shown here is derived from an EMBL/GenBank/DDBJ whole genome shotgun (WGS) entry which is preliminary data.</text>
</comment>
<dbReference type="EMBL" id="JPLA01000017">
    <property type="protein sequence ID" value="KLD64444.1"/>
    <property type="molecule type" value="Genomic_DNA"/>
</dbReference>
<evidence type="ECO:0000313" key="1">
    <source>
        <dbReference type="EMBL" id="KLD64444.1"/>
    </source>
</evidence>
<protein>
    <submittedName>
        <fullName evidence="1">Uncharacterized protein</fullName>
    </submittedName>
</protein>
<dbReference type="Proteomes" id="UP000035481">
    <property type="component" value="Unassembled WGS sequence"/>
</dbReference>
<dbReference type="AlphaFoldDB" id="A0A0G9H5D6"/>
<reference evidence="1 2" key="1">
    <citation type="journal article" date="2015" name="Antonie Van Leeuwenhoek">
        <title>A phylogenomic and molecular marker based taxonomic framework for the order Xanthomonadales: proposal to transfer the families Algiphilaceae and Solimonadaceae to the order Nevskiales ord. nov. and to create a new family within the order Xanthomonadales, the family Rhodanobacteraceae fam. nov., containing the genus Rhodanobacter and its closest relatives.</title>
        <authorList>
            <person name="Naushad S."/>
            <person name="Adeolu M."/>
            <person name="Wong S."/>
            <person name="Sohail M."/>
            <person name="Schellhorn H.E."/>
            <person name="Gupta R.S."/>
        </authorList>
    </citation>
    <scope>NUCLEOTIDE SEQUENCE [LARGE SCALE GENOMIC DNA]</scope>
    <source>
        <strain evidence="1 2">DSM 16301</strain>
    </source>
</reference>
<organism evidence="1 2">
    <name type="scientific">Dyella japonica DSM 16301</name>
    <dbReference type="NCBI Taxonomy" id="1440762"/>
    <lineage>
        <taxon>Bacteria</taxon>
        <taxon>Pseudomonadati</taxon>
        <taxon>Pseudomonadota</taxon>
        <taxon>Gammaproteobacteria</taxon>
        <taxon>Lysobacterales</taxon>
        <taxon>Rhodanobacteraceae</taxon>
        <taxon>Dyella</taxon>
    </lineage>
</organism>
<dbReference type="PATRIC" id="fig|1440762.4.peg.798"/>
<accession>A0A0G9H5D6</accession>
<proteinExistence type="predicted"/>
<name>A0A0G9H5D6_9GAMM</name>
<dbReference type="OrthoDB" id="5959485at2"/>
<evidence type="ECO:0000313" key="2">
    <source>
        <dbReference type="Proteomes" id="UP000035481"/>
    </source>
</evidence>